<dbReference type="InterPro" id="IPR008168">
    <property type="entry name" value="Cyt_C_IC"/>
</dbReference>
<dbReference type="PATRIC" id="fig|864069.3.peg.4044"/>
<evidence type="ECO:0000256" key="10">
    <source>
        <dbReference type="SAM" id="SignalP"/>
    </source>
</evidence>
<dbReference type="SUPFAM" id="SSF46626">
    <property type="entry name" value="Cytochrome c"/>
    <property type="match status" value="1"/>
</dbReference>
<dbReference type="Proteomes" id="UP000003947">
    <property type="component" value="Unassembled WGS sequence"/>
</dbReference>
<evidence type="ECO:0000256" key="3">
    <source>
        <dbReference type="ARBA" id="ARBA00022617"/>
    </source>
</evidence>
<dbReference type="PROSITE" id="PS51257">
    <property type="entry name" value="PROKAR_LIPOPROTEIN"/>
    <property type="match status" value="1"/>
</dbReference>
<feature type="compositionally biased region" description="Polar residues" evidence="9">
    <location>
        <begin position="181"/>
        <end position="192"/>
    </location>
</feature>
<keyword evidence="2" id="KW-0813">Transport</keyword>
<evidence type="ECO:0000256" key="4">
    <source>
        <dbReference type="ARBA" id="ARBA00022660"/>
    </source>
</evidence>
<sequence length="192" mass="20737" precursor="true">MCSSSLKALAVSILLVAFALAACQREERDLRSRPTADETEEQVSLVPLSPGPSGPVEQRSGTAKKYEENAYQIAQGQRLYAWYNCNGCHANGGGGSGPPLMDDMWIYGGQIENIVQSIREGRPNGMPSFRGKVPDEQIWEIAAYVRSMGRNVPKAAAPGRRDDMSPGPAEQRRPPGEPINGGQTPPSAQMPQ</sequence>
<gene>
    <name evidence="12" type="ORF">MicloDRAFT_00037190</name>
</gene>
<dbReference type="STRING" id="864069.MicloDRAFT_00037190"/>
<feature type="chain" id="PRO_5003698376" evidence="10">
    <location>
        <begin position="22"/>
        <end position="192"/>
    </location>
</feature>
<dbReference type="OrthoDB" id="9811281at2"/>
<feature type="region of interest" description="Disordered" evidence="9">
    <location>
        <begin position="151"/>
        <end position="192"/>
    </location>
</feature>
<organism evidence="12 13">
    <name type="scientific">Microvirga lotononidis</name>
    <dbReference type="NCBI Taxonomy" id="864069"/>
    <lineage>
        <taxon>Bacteria</taxon>
        <taxon>Pseudomonadati</taxon>
        <taxon>Pseudomonadota</taxon>
        <taxon>Alphaproteobacteria</taxon>
        <taxon>Hyphomicrobiales</taxon>
        <taxon>Methylobacteriaceae</taxon>
        <taxon>Microvirga</taxon>
    </lineage>
</organism>
<evidence type="ECO:0000256" key="7">
    <source>
        <dbReference type="ARBA" id="ARBA00023004"/>
    </source>
</evidence>
<proteinExistence type="predicted"/>
<dbReference type="EMBL" id="JH660645">
    <property type="protein sequence ID" value="EIM27164.1"/>
    <property type="molecule type" value="Genomic_DNA"/>
</dbReference>
<dbReference type="PRINTS" id="PR00605">
    <property type="entry name" value="CYTCHROMECIC"/>
</dbReference>
<feature type="domain" description="Cytochrome c" evidence="11">
    <location>
        <begin position="71"/>
        <end position="149"/>
    </location>
</feature>
<evidence type="ECO:0000256" key="5">
    <source>
        <dbReference type="ARBA" id="ARBA00022723"/>
    </source>
</evidence>
<keyword evidence="13" id="KW-1185">Reference proteome</keyword>
<dbReference type="PROSITE" id="PS51007">
    <property type="entry name" value="CYTC"/>
    <property type="match status" value="1"/>
</dbReference>
<dbReference type="PANTHER" id="PTHR35008:SF4">
    <property type="entry name" value="BLL4482 PROTEIN"/>
    <property type="match status" value="1"/>
</dbReference>
<keyword evidence="4" id="KW-0679">Respiratory chain</keyword>
<accession>I4YT72</accession>
<dbReference type="Gene3D" id="1.10.760.10">
    <property type="entry name" value="Cytochrome c-like domain"/>
    <property type="match status" value="1"/>
</dbReference>
<feature type="compositionally biased region" description="Basic and acidic residues" evidence="9">
    <location>
        <begin position="159"/>
        <end position="175"/>
    </location>
</feature>
<keyword evidence="7 8" id="KW-0408">Iron</keyword>
<keyword evidence="6" id="KW-0249">Electron transport</keyword>
<evidence type="ECO:0000259" key="11">
    <source>
        <dbReference type="PROSITE" id="PS51007"/>
    </source>
</evidence>
<feature type="region of interest" description="Disordered" evidence="9">
    <location>
        <begin position="29"/>
        <end position="63"/>
    </location>
</feature>
<feature type="signal peptide" evidence="10">
    <location>
        <begin position="1"/>
        <end position="21"/>
    </location>
</feature>
<reference evidence="12 13" key="1">
    <citation type="submission" date="2012-02" db="EMBL/GenBank/DDBJ databases">
        <title>Improved High-Quality Draft sequence of Microvirga sp. WSM3557.</title>
        <authorList>
            <consortium name="US DOE Joint Genome Institute"/>
            <person name="Lucas S."/>
            <person name="Han J."/>
            <person name="Lapidus A."/>
            <person name="Cheng J.-F."/>
            <person name="Goodwin L."/>
            <person name="Pitluck S."/>
            <person name="Peters L."/>
            <person name="Zhang X."/>
            <person name="Detter J.C."/>
            <person name="Han C."/>
            <person name="Tapia R."/>
            <person name="Land M."/>
            <person name="Hauser L."/>
            <person name="Kyrpides N."/>
            <person name="Ivanova N."/>
            <person name="Pagani I."/>
            <person name="Brau L."/>
            <person name="Yates R."/>
            <person name="O'Hara G."/>
            <person name="Rui T."/>
            <person name="Howieson J."/>
            <person name="Reeve W."/>
            <person name="Woyke T."/>
        </authorList>
    </citation>
    <scope>NUCLEOTIDE SEQUENCE [LARGE SCALE GENOMIC DNA]</scope>
    <source>
        <strain evidence="12 13">WSM3557</strain>
    </source>
</reference>
<evidence type="ECO:0000313" key="13">
    <source>
        <dbReference type="Proteomes" id="UP000003947"/>
    </source>
</evidence>
<dbReference type="AlphaFoldDB" id="I4YT72"/>
<keyword evidence="3 8" id="KW-0349">Heme</keyword>
<dbReference type="RefSeq" id="WP_009763214.1">
    <property type="nucleotide sequence ID" value="NZ_CP141048.1"/>
</dbReference>
<dbReference type="PANTHER" id="PTHR35008">
    <property type="entry name" value="BLL4482 PROTEIN-RELATED"/>
    <property type="match status" value="1"/>
</dbReference>
<evidence type="ECO:0000256" key="1">
    <source>
        <dbReference type="ARBA" id="ARBA00001926"/>
    </source>
</evidence>
<keyword evidence="10" id="KW-0732">Signal</keyword>
<dbReference type="InterPro" id="IPR051459">
    <property type="entry name" value="Cytochrome_c-type_DH"/>
</dbReference>
<comment type="cofactor">
    <cofactor evidence="1">
        <name>heme c</name>
        <dbReference type="ChEBI" id="CHEBI:61717"/>
    </cofactor>
</comment>
<evidence type="ECO:0000313" key="12">
    <source>
        <dbReference type="EMBL" id="EIM27164.1"/>
    </source>
</evidence>
<dbReference type="GO" id="GO:0020037">
    <property type="term" value="F:heme binding"/>
    <property type="evidence" value="ECO:0007669"/>
    <property type="project" value="InterPro"/>
</dbReference>
<protein>
    <submittedName>
        <fullName evidence="12">Cytochrome c, mono-and diheme variants family</fullName>
    </submittedName>
</protein>
<dbReference type="Pfam" id="PF13442">
    <property type="entry name" value="Cytochrome_CBB3"/>
    <property type="match status" value="1"/>
</dbReference>
<dbReference type="GO" id="GO:0005506">
    <property type="term" value="F:iron ion binding"/>
    <property type="evidence" value="ECO:0007669"/>
    <property type="project" value="InterPro"/>
</dbReference>
<dbReference type="eggNOG" id="COG2010">
    <property type="taxonomic scope" value="Bacteria"/>
</dbReference>
<evidence type="ECO:0000256" key="2">
    <source>
        <dbReference type="ARBA" id="ARBA00022448"/>
    </source>
</evidence>
<dbReference type="GO" id="GO:0009055">
    <property type="term" value="F:electron transfer activity"/>
    <property type="evidence" value="ECO:0007669"/>
    <property type="project" value="InterPro"/>
</dbReference>
<dbReference type="HOGENOM" id="CLU_105359_1_0_5"/>
<evidence type="ECO:0000256" key="9">
    <source>
        <dbReference type="SAM" id="MobiDB-lite"/>
    </source>
</evidence>
<evidence type="ECO:0000256" key="6">
    <source>
        <dbReference type="ARBA" id="ARBA00022982"/>
    </source>
</evidence>
<evidence type="ECO:0000256" key="8">
    <source>
        <dbReference type="PROSITE-ProRule" id="PRU00433"/>
    </source>
</evidence>
<dbReference type="InterPro" id="IPR036909">
    <property type="entry name" value="Cyt_c-like_dom_sf"/>
</dbReference>
<name>I4YT72_9HYPH</name>
<keyword evidence="5 8" id="KW-0479">Metal-binding</keyword>
<dbReference type="InterPro" id="IPR009056">
    <property type="entry name" value="Cyt_c-like_dom"/>
</dbReference>